<evidence type="ECO:0000313" key="2">
    <source>
        <dbReference type="EMBL" id="RLG69355.1"/>
    </source>
</evidence>
<dbReference type="PIRSF" id="PIRSF003025">
    <property type="entry name" value="eIF5A"/>
    <property type="match status" value="1"/>
</dbReference>
<dbReference type="AlphaFoldDB" id="A0A497JFB8"/>
<dbReference type="Gene3D" id="2.40.50.140">
    <property type="entry name" value="Nucleic acid-binding proteins"/>
    <property type="match status" value="1"/>
</dbReference>
<dbReference type="EMBL" id="QMWO01000083">
    <property type="protein sequence ID" value="RLG69355.1"/>
    <property type="molecule type" value="Genomic_DNA"/>
</dbReference>
<dbReference type="GO" id="GO:0003723">
    <property type="term" value="F:RNA binding"/>
    <property type="evidence" value="ECO:0007669"/>
    <property type="project" value="InterPro"/>
</dbReference>
<dbReference type="GO" id="GO:0045901">
    <property type="term" value="P:positive regulation of translational elongation"/>
    <property type="evidence" value="ECO:0007669"/>
    <property type="project" value="InterPro"/>
</dbReference>
<accession>A0A497JFB8</accession>
<dbReference type="SUPFAM" id="SSF50104">
    <property type="entry name" value="Translation proteins SH3-like domain"/>
    <property type="match status" value="1"/>
</dbReference>
<gene>
    <name evidence="2" type="ORF">DRO07_02440</name>
</gene>
<dbReference type="SUPFAM" id="SSF50249">
    <property type="entry name" value="Nucleic acid-binding proteins"/>
    <property type="match status" value="1"/>
</dbReference>
<dbReference type="SMART" id="SM01376">
    <property type="entry name" value="eIF-5a"/>
    <property type="match status" value="1"/>
</dbReference>
<dbReference type="NCBIfam" id="NF003076">
    <property type="entry name" value="PRK03999.1"/>
    <property type="match status" value="1"/>
</dbReference>
<keyword evidence="2" id="KW-0396">Initiation factor</keyword>
<evidence type="ECO:0000313" key="3">
    <source>
        <dbReference type="Proteomes" id="UP000277633"/>
    </source>
</evidence>
<evidence type="ECO:0000259" key="1">
    <source>
        <dbReference type="SMART" id="SM01376"/>
    </source>
</evidence>
<organism evidence="2 3">
    <name type="scientific">Candidatus Iainarchaeum sp</name>
    <dbReference type="NCBI Taxonomy" id="3101447"/>
    <lineage>
        <taxon>Archaea</taxon>
        <taxon>Candidatus Iainarchaeota</taxon>
        <taxon>Candidatus Iainarchaeia</taxon>
        <taxon>Candidatus Iainarchaeales</taxon>
        <taxon>Candidatus Iainarchaeaceae</taxon>
        <taxon>Candidatus Iainarchaeum</taxon>
    </lineage>
</organism>
<dbReference type="InterPro" id="IPR012340">
    <property type="entry name" value="NA-bd_OB-fold"/>
</dbReference>
<protein>
    <submittedName>
        <fullName evidence="2">Translation initiation factor IF-5A</fullName>
    </submittedName>
</protein>
<proteinExistence type="predicted"/>
<dbReference type="GO" id="GO:0003743">
    <property type="term" value="F:translation initiation factor activity"/>
    <property type="evidence" value="ECO:0007669"/>
    <property type="project" value="UniProtKB-KW"/>
</dbReference>
<dbReference type="Pfam" id="PF21485">
    <property type="entry name" value="IF5A-like_N"/>
    <property type="match status" value="1"/>
</dbReference>
<keyword evidence="2" id="KW-0648">Protein biosynthesis</keyword>
<dbReference type="NCBIfam" id="TIGR00037">
    <property type="entry name" value="eIF_5A"/>
    <property type="match status" value="1"/>
</dbReference>
<dbReference type="Proteomes" id="UP000277633">
    <property type="component" value="Unassembled WGS sequence"/>
</dbReference>
<reference evidence="2 3" key="1">
    <citation type="submission" date="2018-06" db="EMBL/GenBank/DDBJ databases">
        <title>Extensive metabolic versatility and redundancy in microbially diverse, dynamic hydrothermal sediments.</title>
        <authorList>
            <person name="Dombrowski N."/>
            <person name="Teske A."/>
            <person name="Baker B.J."/>
        </authorList>
    </citation>
    <scope>NUCLEOTIDE SEQUENCE [LARGE SCALE GENOMIC DNA]</scope>
    <source>
        <strain evidence="2">B9_G13</strain>
    </source>
</reference>
<dbReference type="InterPro" id="IPR048670">
    <property type="entry name" value="IF5A-like_N"/>
</dbReference>
<dbReference type="GO" id="GO:0045905">
    <property type="term" value="P:positive regulation of translational termination"/>
    <property type="evidence" value="ECO:0007669"/>
    <property type="project" value="InterPro"/>
</dbReference>
<dbReference type="InterPro" id="IPR020189">
    <property type="entry name" value="IF5A_C"/>
</dbReference>
<dbReference type="InterPro" id="IPR008991">
    <property type="entry name" value="Translation_prot_SH3-like_sf"/>
</dbReference>
<dbReference type="InterPro" id="IPR001884">
    <property type="entry name" value="IF5A-like"/>
</dbReference>
<name>A0A497JFB8_9ARCH</name>
<sequence>MFKKAGQLKEGNYVLIEGEVCRVKSIEKSAPGRHGSAKVRITAIGLFDNQKRTFLGPVDAEVEVPIIKRGNAQLVALMGDVVQIMDIKDYELFNVKKPANLTGLKSGVELEYVRYGDKAAILRIKASSEGKKK</sequence>
<comment type="caution">
    <text evidence="2">The sequence shown here is derived from an EMBL/GenBank/DDBJ whole genome shotgun (WGS) entry which is preliminary data.</text>
</comment>
<dbReference type="PANTHER" id="PTHR11673">
    <property type="entry name" value="TRANSLATION INITIATION FACTOR 5A FAMILY MEMBER"/>
    <property type="match status" value="1"/>
</dbReference>
<dbReference type="GO" id="GO:0043022">
    <property type="term" value="F:ribosome binding"/>
    <property type="evidence" value="ECO:0007669"/>
    <property type="project" value="InterPro"/>
</dbReference>
<feature type="domain" description="Translation initiation factor 5A C-terminal" evidence="1">
    <location>
        <begin position="66"/>
        <end position="125"/>
    </location>
</feature>
<dbReference type="Gene3D" id="2.30.30.30">
    <property type="match status" value="1"/>
</dbReference>
<dbReference type="GO" id="GO:0003746">
    <property type="term" value="F:translation elongation factor activity"/>
    <property type="evidence" value="ECO:0007669"/>
    <property type="project" value="InterPro"/>
</dbReference>
<dbReference type="InterPro" id="IPR014722">
    <property type="entry name" value="Rib_uL2_dom2"/>
</dbReference>